<organism evidence="1 2">
    <name type="scientific">Candidatus Enterococcus willemsii</name>
    <dbReference type="NCBI Taxonomy" id="1857215"/>
    <lineage>
        <taxon>Bacteria</taxon>
        <taxon>Bacillati</taxon>
        <taxon>Bacillota</taxon>
        <taxon>Bacilli</taxon>
        <taxon>Lactobacillales</taxon>
        <taxon>Enterococcaceae</taxon>
        <taxon>Enterococcus</taxon>
    </lineage>
</organism>
<gene>
    <name evidence="1" type="ORF">BAU17_12440</name>
</gene>
<proteinExistence type="predicted"/>
<sequence length="61" mass="7222">METNTNVTFKWENHTLIGIIEREYENSFLIQVNEPSKEIMEKFNGRMVISKKQCKTLTESI</sequence>
<protein>
    <submittedName>
        <fullName evidence="1">DUF2187 domain-containing protein</fullName>
    </submittedName>
</protein>
<dbReference type="RefSeq" id="WP_161901325.1">
    <property type="nucleotide sequence ID" value="NZ_MAEL01000018.1"/>
</dbReference>
<dbReference type="Proteomes" id="UP000782705">
    <property type="component" value="Unassembled WGS sequence"/>
</dbReference>
<evidence type="ECO:0000313" key="2">
    <source>
        <dbReference type="Proteomes" id="UP000782705"/>
    </source>
</evidence>
<name>A0ABQ6Z1E4_9ENTE</name>
<keyword evidence="2" id="KW-1185">Reference proteome</keyword>
<accession>A0ABQ6Z1E4</accession>
<evidence type="ECO:0000313" key="1">
    <source>
        <dbReference type="EMBL" id="KAF1305262.1"/>
    </source>
</evidence>
<reference evidence="1 2" key="1">
    <citation type="submission" date="2016-06" db="EMBL/GenBank/DDBJ databases">
        <title>Four novel species of enterococci isolated from chicken manure.</title>
        <authorList>
            <person name="Van Tyne D."/>
        </authorList>
    </citation>
    <scope>NUCLEOTIDE SEQUENCE [LARGE SCALE GENOMIC DNA]</scope>
    <source>
        <strain evidence="1 2">CU12B</strain>
    </source>
</reference>
<comment type="caution">
    <text evidence="1">The sequence shown here is derived from an EMBL/GenBank/DDBJ whole genome shotgun (WGS) entry which is preliminary data.</text>
</comment>
<dbReference type="EMBL" id="MAEL01000018">
    <property type="protein sequence ID" value="KAF1305262.1"/>
    <property type="molecule type" value="Genomic_DNA"/>
</dbReference>